<dbReference type="GO" id="GO:0006355">
    <property type="term" value="P:regulation of DNA-templated transcription"/>
    <property type="evidence" value="ECO:0007669"/>
    <property type="project" value="InterPro"/>
</dbReference>
<dbReference type="OrthoDB" id="3192583at2"/>
<evidence type="ECO:0000313" key="2">
    <source>
        <dbReference type="EMBL" id="OLR55267.1"/>
    </source>
</evidence>
<dbReference type="CDD" id="cd21631">
    <property type="entry name" value="RHH_CopG_NikR-like"/>
    <property type="match status" value="1"/>
</dbReference>
<dbReference type="STRING" id="1261640.BHK98_03820"/>
<dbReference type="Pfam" id="PF01402">
    <property type="entry name" value="RHH_1"/>
    <property type="match status" value="1"/>
</dbReference>
<name>A0A1Q9JGI6_9FIRM</name>
<keyword evidence="3" id="KW-1185">Reference proteome</keyword>
<proteinExistence type="predicted"/>
<dbReference type="InterPro" id="IPR002145">
    <property type="entry name" value="CopG"/>
</dbReference>
<comment type="caution">
    <text evidence="2">The sequence shown here is derived from an EMBL/GenBank/DDBJ whole genome shotgun (WGS) entry which is preliminary data.</text>
</comment>
<dbReference type="Proteomes" id="UP000187404">
    <property type="component" value="Unassembled WGS sequence"/>
</dbReference>
<reference evidence="2 3" key="1">
    <citation type="journal article" date="2016" name="Appl. Environ. Microbiol.">
        <title>Function and Phylogeny of Bacterial Butyryl Coenzyme A:Acetate Transferases and Their Diversity in the Proximal Colon of Swine.</title>
        <authorList>
            <person name="Trachsel J."/>
            <person name="Bayles D.O."/>
            <person name="Looft T."/>
            <person name="Levine U.Y."/>
            <person name="Allen H.K."/>
        </authorList>
    </citation>
    <scope>NUCLEOTIDE SEQUENCE [LARGE SCALE GENOMIC DNA]</scope>
    <source>
        <strain evidence="2 3">68-3-10</strain>
    </source>
</reference>
<dbReference type="AlphaFoldDB" id="A0A1Q9JGI6"/>
<feature type="domain" description="Ribbon-helix-helix protein CopG" evidence="1">
    <location>
        <begin position="107"/>
        <end position="139"/>
    </location>
</feature>
<dbReference type="RefSeq" id="WP_075712261.1">
    <property type="nucleotide sequence ID" value="NZ_MJIE01000001.1"/>
</dbReference>
<evidence type="ECO:0000313" key="3">
    <source>
        <dbReference type="Proteomes" id="UP000187404"/>
    </source>
</evidence>
<dbReference type="EMBL" id="MJIE01000001">
    <property type="protein sequence ID" value="OLR55267.1"/>
    <property type="molecule type" value="Genomic_DNA"/>
</dbReference>
<gene>
    <name evidence="2" type="ORF">BHK98_03820</name>
</gene>
<evidence type="ECO:0000259" key="1">
    <source>
        <dbReference type="Pfam" id="PF01402"/>
    </source>
</evidence>
<protein>
    <recommendedName>
        <fullName evidence="1">Ribbon-helix-helix protein CopG domain-containing protein</fullName>
    </recommendedName>
</protein>
<sequence>MKKIIDNRRYDTDTAKEIGCDGYSNRSDFGFWQETLYQKRTGEFFLHGEGGPSSKYAKTVGQNEWTGGEKIIPLSFENARDWAEKHLEADEYEAVFGPVEEDDSKRLISLSLSNMAVETLKRLAAESGKSQSEIVTEMILK</sequence>
<accession>A0A1Q9JGI6</accession>
<organism evidence="2 3">
    <name type="scientific">Hornefia porci</name>
    <dbReference type="NCBI Taxonomy" id="2652292"/>
    <lineage>
        <taxon>Bacteria</taxon>
        <taxon>Bacillati</taxon>
        <taxon>Bacillota</taxon>
        <taxon>Clostridia</taxon>
        <taxon>Peptostreptococcales</taxon>
        <taxon>Anaerovoracaceae</taxon>
        <taxon>Hornefia</taxon>
    </lineage>
</organism>